<comment type="caution">
    <text evidence="2">The sequence shown here is derived from an EMBL/GenBank/DDBJ whole genome shotgun (WGS) entry which is preliminary data.</text>
</comment>
<keyword evidence="3" id="KW-1185">Reference proteome</keyword>
<comment type="similarity">
    <text evidence="1">Belongs to the ComF/GntX family.</text>
</comment>
<gene>
    <name evidence="2" type="ORF">ACFQWB_14850</name>
</gene>
<dbReference type="EMBL" id="JBHTGQ010000039">
    <property type="protein sequence ID" value="MFC7751196.1"/>
    <property type="molecule type" value="Genomic_DNA"/>
</dbReference>
<dbReference type="InterPro" id="IPR051910">
    <property type="entry name" value="ComF/GntX_DNA_util-trans"/>
</dbReference>
<accession>A0ABW2V7K2</accession>
<evidence type="ECO:0000256" key="1">
    <source>
        <dbReference type="ARBA" id="ARBA00008007"/>
    </source>
</evidence>
<sequence>MRPRSAACRICGGAAIPGESGCEELAGLLCRNCRRLIPWIDEPVCFRCGRGETCPDCVRAHGPRGYEMSRSAVRYTPEMKAWLARYKYRGDERQSVLFGAMLARAYRRHYRDLRPDAIGFVPVTAERLEERGFNQAERMAMEAGRRLGIPVWNLLVRHRQTDSQSRKNRRERLRIGADMYEASGTDASRLDGPRPKTLILVDDVYTTGSTLAACATAIAARAACRIYGLTWAR</sequence>
<dbReference type="RefSeq" id="WP_170209528.1">
    <property type="nucleotide sequence ID" value="NZ_JBHTGQ010000039.1"/>
</dbReference>
<dbReference type="InterPro" id="IPR000836">
    <property type="entry name" value="PRTase_dom"/>
</dbReference>
<dbReference type="Gene3D" id="3.40.50.2020">
    <property type="match status" value="1"/>
</dbReference>
<organism evidence="2 3">
    <name type="scientific">Paenibacillus thermoaerophilus</name>
    <dbReference type="NCBI Taxonomy" id="1215385"/>
    <lineage>
        <taxon>Bacteria</taxon>
        <taxon>Bacillati</taxon>
        <taxon>Bacillota</taxon>
        <taxon>Bacilli</taxon>
        <taxon>Bacillales</taxon>
        <taxon>Paenibacillaceae</taxon>
        <taxon>Paenibacillus</taxon>
    </lineage>
</organism>
<dbReference type="CDD" id="cd06223">
    <property type="entry name" value="PRTases_typeI"/>
    <property type="match status" value="1"/>
</dbReference>
<name>A0ABW2V7K2_9BACL</name>
<proteinExistence type="inferred from homology"/>
<dbReference type="Proteomes" id="UP001596528">
    <property type="component" value="Unassembled WGS sequence"/>
</dbReference>
<evidence type="ECO:0000313" key="3">
    <source>
        <dbReference type="Proteomes" id="UP001596528"/>
    </source>
</evidence>
<dbReference type="PANTHER" id="PTHR47505:SF1">
    <property type="entry name" value="DNA UTILIZATION PROTEIN YHGH"/>
    <property type="match status" value="1"/>
</dbReference>
<evidence type="ECO:0000313" key="2">
    <source>
        <dbReference type="EMBL" id="MFC7751196.1"/>
    </source>
</evidence>
<dbReference type="SUPFAM" id="SSF53271">
    <property type="entry name" value="PRTase-like"/>
    <property type="match status" value="1"/>
</dbReference>
<dbReference type="PANTHER" id="PTHR47505">
    <property type="entry name" value="DNA UTILIZATION PROTEIN YHGH"/>
    <property type="match status" value="1"/>
</dbReference>
<dbReference type="InterPro" id="IPR029057">
    <property type="entry name" value="PRTase-like"/>
</dbReference>
<reference evidence="3" key="1">
    <citation type="journal article" date="2019" name="Int. J. Syst. Evol. Microbiol.">
        <title>The Global Catalogue of Microorganisms (GCM) 10K type strain sequencing project: providing services to taxonomists for standard genome sequencing and annotation.</title>
        <authorList>
            <consortium name="The Broad Institute Genomics Platform"/>
            <consortium name="The Broad Institute Genome Sequencing Center for Infectious Disease"/>
            <person name="Wu L."/>
            <person name="Ma J."/>
        </authorList>
    </citation>
    <scope>NUCLEOTIDE SEQUENCE [LARGE SCALE GENOMIC DNA]</scope>
    <source>
        <strain evidence="3">JCM 18657</strain>
    </source>
</reference>
<protein>
    <submittedName>
        <fullName evidence="2">ComF family protein</fullName>
    </submittedName>
</protein>